<dbReference type="Proteomes" id="UP001165667">
    <property type="component" value="Unassembled WGS sequence"/>
</dbReference>
<organism evidence="1 2">
    <name type="scientific">Lichenifustis flavocetrariae</name>
    <dbReference type="NCBI Taxonomy" id="2949735"/>
    <lineage>
        <taxon>Bacteria</taxon>
        <taxon>Pseudomonadati</taxon>
        <taxon>Pseudomonadota</taxon>
        <taxon>Alphaproteobacteria</taxon>
        <taxon>Hyphomicrobiales</taxon>
        <taxon>Lichenihabitantaceae</taxon>
        <taxon>Lichenifustis</taxon>
    </lineage>
</organism>
<evidence type="ECO:0000313" key="1">
    <source>
        <dbReference type="EMBL" id="MCW6512782.1"/>
    </source>
</evidence>
<accession>A0AA42CRS2</accession>
<proteinExistence type="predicted"/>
<protein>
    <submittedName>
        <fullName evidence="1">Uncharacterized protein</fullName>
    </submittedName>
</protein>
<dbReference type="AlphaFoldDB" id="A0AA42CRS2"/>
<evidence type="ECO:0000313" key="2">
    <source>
        <dbReference type="Proteomes" id="UP001165667"/>
    </source>
</evidence>
<dbReference type="RefSeq" id="WP_282589157.1">
    <property type="nucleotide sequence ID" value="NZ_JAMOIM010000065.1"/>
</dbReference>
<dbReference type="EMBL" id="JAMOIM010000065">
    <property type="protein sequence ID" value="MCW6512782.1"/>
    <property type="molecule type" value="Genomic_DNA"/>
</dbReference>
<keyword evidence="2" id="KW-1185">Reference proteome</keyword>
<sequence>MSERGPLHGRAATGPTQQLFGVSDVIGSTCELKSVTKQGDAYAFEASYSEGNGASAHSWRVRSGIHVEGTDSFTFDGKTYRFCSADDGGRTGSLARQADEHLPLTAGSYRTGAGRCGGLVYWDNPKTDLDGMFGGSNFGGDTCDVKRAVARGTTVSFASTCIPTRDGASMRISVPTTISVNSPTEFRYAGKAYRLCKKITY</sequence>
<gene>
    <name evidence="1" type="ORF">M8523_33330</name>
</gene>
<comment type="caution">
    <text evidence="1">The sequence shown here is derived from an EMBL/GenBank/DDBJ whole genome shotgun (WGS) entry which is preliminary data.</text>
</comment>
<name>A0AA42CRS2_9HYPH</name>
<reference evidence="1" key="1">
    <citation type="submission" date="2022-05" db="EMBL/GenBank/DDBJ databases">
        <authorList>
            <person name="Pankratov T."/>
        </authorList>
    </citation>
    <scope>NUCLEOTIDE SEQUENCE</scope>
    <source>
        <strain evidence="1">BP6-180914</strain>
    </source>
</reference>